<feature type="domain" description="HTH merR-type" evidence="2">
    <location>
        <begin position="1"/>
        <end position="69"/>
    </location>
</feature>
<dbReference type="Proteomes" id="UP000054911">
    <property type="component" value="Unassembled WGS sequence"/>
</dbReference>
<keyword evidence="1" id="KW-0238">DNA-binding</keyword>
<dbReference type="EMBL" id="FCOE02000002">
    <property type="protein sequence ID" value="SAK44310.1"/>
    <property type="molecule type" value="Genomic_DNA"/>
</dbReference>
<evidence type="ECO:0000259" key="2">
    <source>
        <dbReference type="PROSITE" id="PS50937"/>
    </source>
</evidence>
<dbReference type="NCBIfam" id="TIGR02047">
    <property type="entry name" value="CadR-PbrR"/>
    <property type="match status" value="1"/>
</dbReference>
<dbReference type="GO" id="GO:0003677">
    <property type="term" value="F:DNA binding"/>
    <property type="evidence" value="ECO:0007669"/>
    <property type="project" value="UniProtKB-KW"/>
</dbReference>
<dbReference type="RefSeq" id="WP_061173287.1">
    <property type="nucleotide sequence ID" value="NZ_FCOE02000002.1"/>
</dbReference>
<dbReference type="PANTHER" id="PTHR30204:SF92">
    <property type="entry name" value="HTH-TYPE TRANSCRIPTIONAL REGULATOR ZNTR"/>
    <property type="match status" value="1"/>
</dbReference>
<dbReference type="SUPFAM" id="SSF46955">
    <property type="entry name" value="Putative DNA-binding domain"/>
    <property type="match status" value="1"/>
</dbReference>
<evidence type="ECO:0000313" key="4">
    <source>
        <dbReference type="Proteomes" id="UP000054911"/>
    </source>
</evidence>
<dbReference type="OrthoDB" id="9808480at2"/>
<dbReference type="PRINTS" id="PR00040">
    <property type="entry name" value="HTHMERR"/>
</dbReference>
<reference evidence="3" key="1">
    <citation type="submission" date="2016-01" db="EMBL/GenBank/DDBJ databases">
        <authorList>
            <person name="Peeters C."/>
        </authorList>
    </citation>
    <scope>NUCLEOTIDE SEQUENCE [LARGE SCALE GENOMIC DNA]</scope>
    <source>
        <strain evidence="3">LMG 29323</strain>
    </source>
</reference>
<dbReference type="InterPro" id="IPR009061">
    <property type="entry name" value="DNA-bd_dom_put_sf"/>
</dbReference>
<accession>A0A157ZFN6</accession>
<dbReference type="GO" id="GO:0003700">
    <property type="term" value="F:DNA-binding transcription factor activity"/>
    <property type="evidence" value="ECO:0007669"/>
    <property type="project" value="InterPro"/>
</dbReference>
<dbReference type="SMART" id="SM00422">
    <property type="entry name" value="HTH_MERR"/>
    <property type="match status" value="1"/>
</dbReference>
<keyword evidence="4" id="KW-1185">Reference proteome</keyword>
<comment type="caution">
    <text evidence="3">The sequence shown here is derived from an EMBL/GenBank/DDBJ whole genome shotgun (WGS) entry which is preliminary data.</text>
</comment>
<dbReference type="Pfam" id="PF13411">
    <property type="entry name" value="MerR_1"/>
    <property type="match status" value="1"/>
</dbReference>
<gene>
    <name evidence="3" type="ORF">AWB80_00743</name>
</gene>
<dbReference type="InterPro" id="IPR000551">
    <property type="entry name" value="MerR-type_HTH_dom"/>
</dbReference>
<evidence type="ECO:0000313" key="3">
    <source>
        <dbReference type="EMBL" id="SAK44310.1"/>
    </source>
</evidence>
<proteinExistence type="predicted"/>
<dbReference type="CDD" id="cd04784">
    <property type="entry name" value="HTH_CadR-PbrR"/>
    <property type="match status" value="1"/>
</dbReference>
<evidence type="ECO:0000256" key="1">
    <source>
        <dbReference type="ARBA" id="ARBA00023125"/>
    </source>
</evidence>
<dbReference type="PROSITE" id="PS50937">
    <property type="entry name" value="HTH_MERR_2"/>
    <property type="match status" value="1"/>
</dbReference>
<dbReference type="InterPro" id="IPR011791">
    <property type="entry name" value="CadR-PbrR"/>
</dbReference>
<organism evidence="3 4">
    <name type="scientific">Caballeronia pedi</name>
    <dbReference type="NCBI Taxonomy" id="1777141"/>
    <lineage>
        <taxon>Bacteria</taxon>
        <taxon>Pseudomonadati</taxon>
        <taxon>Pseudomonadota</taxon>
        <taxon>Betaproteobacteria</taxon>
        <taxon>Burkholderiales</taxon>
        <taxon>Burkholderiaceae</taxon>
        <taxon>Caballeronia</taxon>
    </lineage>
</organism>
<protein>
    <submittedName>
        <fullName evidence="3">MerR family regulatory protein</fullName>
    </submittedName>
</protein>
<dbReference type="AlphaFoldDB" id="A0A157ZFN6"/>
<dbReference type="STRING" id="1777141.AWB80_00743"/>
<name>A0A157ZFN6_9BURK</name>
<dbReference type="PANTHER" id="PTHR30204">
    <property type="entry name" value="REDOX-CYCLING DRUG-SENSING TRANSCRIPTIONAL ACTIVATOR SOXR"/>
    <property type="match status" value="1"/>
</dbReference>
<dbReference type="GO" id="GO:0046872">
    <property type="term" value="F:metal ion binding"/>
    <property type="evidence" value="ECO:0007669"/>
    <property type="project" value="InterPro"/>
</dbReference>
<dbReference type="GO" id="GO:0045893">
    <property type="term" value="P:positive regulation of DNA-templated transcription"/>
    <property type="evidence" value="ECO:0007669"/>
    <property type="project" value="InterPro"/>
</dbReference>
<sequence length="143" mass="16410">MKIGELARITNCTPDTIRFYEKEGLIPPAARTDANYRTYDETHVERLRLIRNCRELDMTHEEVRALLQATQAHSPSCCAINALVDAHIHHVGTRIDELIRLRDQLNALRKKCRGEQVTDTCGIMHELTSRKTPGRKQKKTHLA</sequence>
<dbReference type="Gene3D" id="1.10.1660.10">
    <property type="match status" value="1"/>
</dbReference>
<dbReference type="InterPro" id="IPR047057">
    <property type="entry name" value="MerR_fam"/>
</dbReference>
<dbReference type="PROSITE" id="PS00552">
    <property type="entry name" value="HTH_MERR_1"/>
    <property type="match status" value="1"/>
</dbReference>